<comment type="subcellular location">
    <subcellularLocation>
        <location evidence="1">Membrane</location>
        <topology evidence="1">Multi-pass membrane protein</topology>
    </subcellularLocation>
</comment>
<keyword evidence="4 5" id="KW-0472">Membrane</keyword>
<evidence type="ECO:0000313" key="7">
    <source>
        <dbReference type="Proteomes" id="UP000008370"/>
    </source>
</evidence>
<evidence type="ECO:0000256" key="1">
    <source>
        <dbReference type="ARBA" id="ARBA00004141"/>
    </source>
</evidence>
<protein>
    <submittedName>
        <fullName evidence="6">Uncharacterized protein</fullName>
    </submittedName>
</protein>
<feature type="transmembrane region" description="Helical" evidence="5">
    <location>
        <begin position="156"/>
        <end position="177"/>
    </location>
</feature>
<dbReference type="HOGENOM" id="CLU_000960_22_0_1"/>
<evidence type="ECO:0000256" key="5">
    <source>
        <dbReference type="SAM" id="Phobius"/>
    </source>
</evidence>
<dbReference type="GO" id="GO:0005886">
    <property type="term" value="C:plasma membrane"/>
    <property type="evidence" value="ECO:0007669"/>
    <property type="project" value="TreeGrafter"/>
</dbReference>
<proteinExistence type="predicted"/>
<name>K5VZW2_PHACS</name>
<dbReference type="GO" id="GO:0022857">
    <property type="term" value="F:transmembrane transporter activity"/>
    <property type="evidence" value="ECO:0007669"/>
    <property type="project" value="TreeGrafter"/>
</dbReference>
<reference evidence="6 7" key="1">
    <citation type="journal article" date="2012" name="BMC Genomics">
        <title>Comparative genomics of the white-rot fungi, Phanerochaete carnosa and P. chrysosporium, to elucidate the genetic basis of the distinct wood types they colonize.</title>
        <authorList>
            <person name="Suzuki H."/>
            <person name="MacDonald J."/>
            <person name="Syed K."/>
            <person name="Salamov A."/>
            <person name="Hori C."/>
            <person name="Aerts A."/>
            <person name="Henrissat B."/>
            <person name="Wiebenga A."/>
            <person name="vanKuyk P.A."/>
            <person name="Barry K."/>
            <person name="Lindquist E."/>
            <person name="LaButti K."/>
            <person name="Lapidus A."/>
            <person name="Lucas S."/>
            <person name="Coutinho P."/>
            <person name="Gong Y."/>
            <person name="Samejima M."/>
            <person name="Mahadevan R."/>
            <person name="Abou-Zaid M."/>
            <person name="de Vries R.P."/>
            <person name="Igarashi K."/>
            <person name="Yadav J.S."/>
            <person name="Grigoriev I.V."/>
            <person name="Master E.R."/>
        </authorList>
    </citation>
    <scope>NUCLEOTIDE SEQUENCE [LARGE SCALE GENOMIC DNA]</scope>
    <source>
        <strain evidence="6 7">HHB-10118-sp</strain>
    </source>
</reference>
<dbReference type="OrthoDB" id="3437016at2759"/>
<evidence type="ECO:0000256" key="2">
    <source>
        <dbReference type="ARBA" id="ARBA00022692"/>
    </source>
</evidence>
<dbReference type="EMBL" id="JH930475">
    <property type="protein sequence ID" value="EKM52350.1"/>
    <property type="molecule type" value="Genomic_DNA"/>
</dbReference>
<dbReference type="RefSeq" id="XP_007398699.1">
    <property type="nucleotide sequence ID" value="XM_007398637.1"/>
</dbReference>
<accession>K5VZW2</accession>
<dbReference type="PANTHER" id="PTHR23501:SF102">
    <property type="entry name" value="DRUG TRANSPORTER, PUTATIVE (AFU_ORTHOLOGUE AFUA_3G08530)-RELATED"/>
    <property type="match status" value="1"/>
</dbReference>
<feature type="transmembrane region" description="Helical" evidence="5">
    <location>
        <begin position="24"/>
        <end position="42"/>
    </location>
</feature>
<dbReference type="KEGG" id="pco:PHACADRAFT_198411"/>
<keyword evidence="7" id="KW-1185">Reference proteome</keyword>
<evidence type="ECO:0000256" key="3">
    <source>
        <dbReference type="ARBA" id="ARBA00022989"/>
    </source>
</evidence>
<dbReference type="Proteomes" id="UP000008370">
    <property type="component" value="Unassembled WGS sequence"/>
</dbReference>
<evidence type="ECO:0000313" key="6">
    <source>
        <dbReference type="EMBL" id="EKM52350.1"/>
    </source>
</evidence>
<sequence>MSSSIAVVLALTWGGVQYPWSSAQILAPLIIGLPGLLLFLLYKAKVAKHPMIPISLLSNRMSFSGYAQTFIFSIMNGNFMPVLFQASWGASPIRSRILLFGFALAIGLFVVLCTVSITATKTYQAQLWIGWAACLADLGILAMLDECTDIARATGGLLVFGLSSSLIYAATYFSVLAPLPTMKNTHAMAFFQFLQLFATVWGATISTAVLQTQLKKQLPAEFVNELPGGIAIVYSAITVILSLPEPLHTQVRAAFADSICILWQVFVSIGAIGTLVSLLMKGLLLHTEVDKQWGMEQKEGKGTIGEGQAQVVALEIEPDLNYSVNQVD</sequence>
<organism evidence="6 7">
    <name type="scientific">Phanerochaete carnosa (strain HHB-10118-sp)</name>
    <name type="common">White-rot fungus</name>
    <name type="synonym">Peniophora carnosa</name>
    <dbReference type="NCBI Taxonomy" id="650164"/>
    <lineage>
        <taxon>Eukaryota</taxon>
        <taxon>Fungi</taxon>
        <taxon>Dikarya</taxon>
        <taxon>Basidiomycota</taxon>
        <taxon>Agaricomycotina</taxon>
        <taxon>Agaricomycetes</taxon>
        <taxon>Polyporales</taxon>
        <taxon>Phanerochaetaceae</taxon>
        <taxon>Phanerochaete</taxon>
    </lineage>
</organism>
<keyword evidence="3 5" id="KW-1133">Transmembrane helix</keyword>
<evidence type="ECO:0000256" key="4">
    <source>
        <dbReference type="ARBA" id="ARBA00023136"/>
    </source>
</evidence>
<dbReference type="GeneID" id="18911328"/>
<feature type="transmembrane region" description="Helical" evidence="5">
    <location>
        <begin position="222"/>
        <end position="241"/>
    </location>
</feature>
<feature type="transmembrane region" description="Helical" evidence="5">
    <location>
        <begin position="261"/>
        <end position="285"/>
    </location>
</feature>
<dbReference type="InterPro" id="IPR036259">
    <property type="entry name" value="MFS_trans_sf"/>
</dbReference>
<keyword evidence="2 5" id="KW-0812">Transmembrane</keyword>
<feature type="transmembrane region" description="Helical" evidence="5">
    <location>
        <begin position="97"/>
        <end position="119"/>
    </location>
</feature>
<dbReference type="InParanoid" id="K5VZW2"/>
<dbReference type="SUPFAM" id="SSF103473">
    <property type="entry name" value="MFS general substrate transporter"/>
    <property type="match status" value="1"/>
</dbReference>
<feature type="transmembrane region" description="Helical" evidence="5">
    <location>
        <begin position="189"/>
        <end position="210"/>
    </location>
</feature>
<gene>
    <name evidence="6" type="ORF">PHACADRAFT_198411</name>
</gene>
<dbReference type="PANTHER" id="PTHR23501">
    <property type="entry name" value="MAJOR FACILITATOR SUPERFAMILY"/>
    <property type="match status" value="1"/>
</dbReference>
<dbReference type="AlphaFoldDB" id="K5VZW2"/>